<name>A0A835XPB7_9CHLO</name>
<keyword evidence="5" id="KW-0539">Nucleus</keyword>
<evidence type="ECO:0000256" key="6">
    <source>
        <dbReference type="SAM" id="MobiDB-lite"/>
    </source>
</evidence>
<proteinExistence type="predicted"/>
<feature type="region of interest" description="Disordered" evidence="6">
    <location>
        <begin position="124"/>
        <end position="148"/>
    </location>
</feature>
<dbReference type="EMBL" id="JAEHOE010000100">
    <property type="protein sequence ID" value="KAG2487170.1"/>
    <property type="molecule type" value="Genomic_DNA"/>
</dbReference>
<feature type="region of interest" description="Disordered" evidence="6">
    <location>
        <begin position="775"/>
        <end position="801"/>
    </location>
</feature>
<keyword evidence="3" id="KW-0238">DNA-binding</keyword>
<keyword evidence="2" id="KW-0805">Transcription regulation</keyword>
<feature type="domain" description="AP2/ERF" evidence="7">
    <location>
        <begin position="322"/>
        <end position="382"/>
    </location>
</feature>
<dbReference type="PANTHER" id="PTHR31677:SF75">
    <property type="entry name" value="ETHYLENE-RESPONSIVE TRANSCRIPTION FACTOR ERF084"/>
    <property type="match status" value="1"/>
</dbReference>
<dbReference type="GO" id="GO:0005634">
    <property type="term" value="C:nucleus"/>
    <property type="evidence" value="ECO:0007669"/>
    <property type="project" value="UniProtKB-SubCell"/>
</dbReference>
<keyword evidence="4" id="KW-0804">Transcription</keyword>
<dbReference type="GO" id="GO:0003677">
    <property type="term" value="F:DNA binding"/>
    <property type="evidence" value="ECO:0007669"/>
    <property type="project" value="UniProtKB-KW"/>
</dbReference>
<dbReference type="InterPro" id="IPR036955">
    <property type="entry name" value="AP2/ERF_dom_sf"/>
</dbReference>
<comment type="caution">
    <text evidence="8">The sequence shown here is derived from an EMBL/GenBank/DDBJ whole genome shotgun (WGS) entry which is preliminary data.</text>
</comment>
<reference evidence="8" key="1">
    <citation type="journal article" date="2020" name="bioRxiv">
        <title>Comparative genomics of Chlamydomonas.</title>
        <authorList>
            <person name="Craig R.J."/>
            <person name="Hasan A.R."/>
            <person name="Ness R.W."/>
            <person name="Keightley P.D."/>
        </authorList>
    </citation>
    <scope>NUCLEOTIDE SEQUENCE</scope>
    <source>
        <strain evidence="8">CCAP 11/70</strain>
    </source>
</reference>
<dbReference type="GO" id="GO:0003700">
    <property type="term" value="F:DNA-binding transcription factor activity"/>
    <property type="evidence" value="ECO:0007669"/>
    <property type="project" value="InterPro"/>
</dbReference>
<dbReference type="AlphaFoldDB" id="A0A835XPB7"/>
<feature type="compositionally biased region" description="Basic and acidic residues" evidence="6">
    <location>
        <begin position="139"/>
        <end position="148"/>
    </location>
</feature>
<evidence type="ECO:0000256" key="1">
    <source>
        <dbReference type="ARBA" id="ARBA00004123"/>
    </source>
</evidence>
<gene>
    <name evidence="8" type="ORF">HYH03_014151</name>
</gene>
<feature type="compositionally biased region" description="Basic and acidic residues" evidence="6">
    <location>
        <begin position="792"/>
        <end position="801"/>
    </location>
</feature>
<evidence type="ECO:0000259" key="7">
    <source>
        <dbReference type="PROSITE" id="PS51032"/>
    </source>
</evidence>
<evidence type="ECO:0000313" key="9">
    <source>
        <dbReference type="Proteomes" id="UP000612055"/>
    </source>
</evidence>
<dbReference type="InterPro" id="IPR001471">
    <property type="entry name" value="AP2/ERF_dom"/>
</dbReference>
<dbReference type="SMART" id="SM00380">
    <property type="entry name" value="AP2"/>
    <property type="match status" value="2"/>
</dbReference>
<accession>A0A835XPB7</accession>
<evidence type="ECO:0000256" key="3">
    <source>
        <dbReference type="ARBA" id="ARBA00023125"/>
    </source>
</evidence>
<organism evidence="8 9">
    <name type="scientific">Edaphochlamys debaryana</name>
    <dbReference type="NCBI Taxonomy" id="47281"/>
    <lineage>
        <taxon>Eukaryota</taxon>
        <taxon>Viridiplantae</taxon>
        <taxon>Chlorophyta</taxon>
        <taxon>core chlorophytes</taxon>
        <taxon>Chlorophyceae</taxon>
        <taxon>CS clade</taxon>
        <taxon>Chlamydomonadales</taxon>
        <taxon>Chlamydomonadales incertae sedis</taxon>
        <taxon>Edaphochlamys</taxon>
    </lineage>
</organism>
<feature type="region of interest" description="Disordered" evidence="6">
    <location>
        <begin position="21"/>
        <end position="67"/>
    </location>
</feature>
<keyword evidence="9" id="KW-1185">Reference proteome</keyword>
<dbReference type="InterPro" id="IPR016177">
    <property type="entry name" value="DNA-bd_dom_sf"/>
</dbReference>
<dbReference type="Gene3D" id="3.30.730.10">
    <property type="entry name" value="AP2/ERF domain"/>
    <property type="match status" value="2"/>
</dbReference>
<sequence length="801" mass="86386">MLALGIRVHGGPWARWRVAARRAKGGQGGTEKAEEGGEGEELEDGASLGGGEEGGGEEGGEAEKKPRGWGLTIKNRLVQSAVVKIKAGLELTDEEARARALRRALAQDQGRRATHPHEARVHAARLEGSRRSGKASGARAREAARKVKAGEELTEEEARAYEALNKGRKAANERYQAAVKKAEEGVELTDEEAHLLNVVKTTRGKRSRETARKVREGEELTEAEARHYEFLQQCGKALGTRFGGLHREVAQKVRDGIKLTAEEQQRYDAMVKGLRAAGATSRANHVQLARKAQSGLPMTEKEAAYYTMIQAKGMRRENKRDLPRGVYLVKKSGRFQAAIMTRRQRKCLGSFDTPEEAARAFDEAAIRRWQAGLVPELVTNYPPEGYPEYTGVVRQAGQEDPWHRTLAGESGYGHTRHVTMPAARKAQQAAGGAEEGQAPAKVDGRGKVTGARIRAAAEKLKAGLELTEEERRAYEAVSKAGKAGGAAAGASRRAAAQKAKAGLELTEEEARAYAPIKAATAASGALTREAARKVKAGLELTEEEAKAYQAVKAGGAASGVLRREAAQKAKAGLQLTEEEASVYEGGRKHGDQRRVVAQKVKAGLELTEEERKVYESYKRSLKAASAAFASLQRAAARKIEAGLQLTEEEARAYNRPLMTGAAVKAAAQKVAEGAPLSPKEAGRYQAAQMAGLSTGGKRDLPRGVGQSKSGRYMAQIACRMGGVRSTEYLGTFATPEEAARAFDEAAIRRWQAGLVPELVTNYHPRGTQVIREWYGRRGRRSEGGGGAEAAGEEGRKEVNKN</sequence>
<evidence type="ECO:0000256" key="4">
    <source>
        <dbReference type="ARBA" id="ARBA00023163"/>
    </source>
</evidence>
<comment type="subcellular location">
    <subcellularLocation>
        <location evidence="1">Nucleus</location>
    </subcellularLocation>
</comment>
<evidence type="ECO:0000313" key="8">
    <source>
        <dbReference type="EMBL" id="KAG2487170.1"/>
    </source>
</evidence>
<protein>
    <recommendedName>
        <fullName evidence="7">AP2/ERF domain-containing protein</fullName>
    </recommendedName>
</protein>
<dbReference type="Proteomes" id="UP000612055">
    <property type="component" value="Unassembled WGS sequence"/>
</dbReference>
<dbReference type="SUPFAM" id="SSF54171">
    <property type="entry name" value="DNA-binding domain"/>
    <property type="match status" value="2"/>
</dbReference>
<feature type="domain" description="AP2/ERF" evidence="7">
    <location>
        <begin position="700"/>
        <end position="763"/>
    </location>
</feature>
<dbReference type="OrthoDB" id="515645at2759"/>
<evidence type="ECO:0000256" key="2">
    <source>
        <dbReference type="ARBA" id="ARBA00023015"/>
    </source>
</evidence>
<dbReference type="PROSITE" id="PS51032">
    <property type="entry name" value="AP2_ERF"/>
    <property type="match status" value="2"/>
</dbReference>
<dbReference type="PANTHER" id="PTHR31677">
    <property type="entry name" value="AP2 DOMAIN CLASS TRANSCRIPTION FACTOR"/>
    <property type="match status" value="1"/>
</dbReference>
<evidence type="ECO:0000256" key="5">
    <source>
        <dbReference type="ARBA" id="ARBA00023242"/>
    </source>
</evidence>